<dbReference type="RefSeq" id="WP_080793651.1">
    <property type="nucleotide sequence ID" value="NZ_CP122963.1"/>
</dbReference>
<sequence length="125" mass="13733">MEGYREAAKLVLRETSVLIRYAVTTIELGRRGETYCEDAGKVLAQKSAVVVLIEKGTRLLPEIVIILDRIVDVGPIKPSHLISAAKNVWQIDIASEAASRLCRYTPSLLFGALRKGRPISGRSQS</sequence>
<dbReference type="AlphaFoldDB" id="A0AAF0GZ79"/>
<name>A0AAF0GZ79_AGRTU</name>
<protein>
    <submittedName>
        <fullName evidence="1">Uncharacterized protein</fullName>
    </submittedName>
</protein>
<reference evidence="1" key="2">
    <citation type="submission" date="2023-04" db="EMBL/GenBank/DDBJ databases">
        <title>Complete genome sequence of Agrobacterium salinitolerans CFBP5506.</title>
        <authorList>
            <person name="Yen H.-C."/>
            <person name="Yan X.-H."/>
            <person name="Lai E.-M."/>
            <person name="Kuo C.-H."/>
        </authorList>
    </citation>
    <scope>NUCLEOTIDE SEQUENCE</scope>
    <source>
        <strain evidence="1">CFBP5506</strain>
    </source>
</reference>
<dbReference type="EMBL" id="CP122963">
    <property type="protein sequence ID" value="WGM60824.1"/>
    <property type="molecule type" value="Genomic_DNA"/>
</dbReference>
<gene>
    <name evidence="1" type="ORF">CFBP5506_14105</name>
</gene>
<accession>A0AAF0GZ79</accession>
<evidence type="ECO:0000313" key="2">
    <source>
        <dbReference type="Proteomes" id="UP000305410"/>
    </source>
</evidence>
<dbReference type="Proteomes" id="UP000305410">
    <property type="component" value="Chromosome Linear"/>
</dbReference>
<evidence type="ECO:0000313" key="1">
    <source>
        <dbReference type="EMBL" id="WGM60824.1"/>
    </source>
</evidence>
<proteinExistence type="predicted"/>
<reference evidence="1" key="1">
    <citation type="submission" date="2019-04" db="EMBL/GenBank/DDBJ databases">
        <authorList>
            <person name="Chiang H.-Y."/>
            <person name="Huang Y.-Y."/>
            <person name="Chou L."/>
            <person name="Lai E.-M."/>
            <person name="Kuo C.-H."/>
        </authorList>
    </citation>
    <scope>NUCLEOTIDE SEQUENCE</scope>
    <source>
        <strain evidence="1">CFBP5506</strain>
    </source>
</reference>
<organism evidence="1 2">
    <name type="scientific">Agrobacterium tumefaciens</name>
    <dbReference type="NCBI Taxonomy" id="358"/>
    <lineage>
        <taxon>Bacteria</taxon>
        <taxon>Pseudomonadati</taxon>
        <taxon>Pseudomonadota</taxon>
        <taxon>Alphaproteobacteria</taxon>
        <taxon>Hyphomicrobiales</taxon>
        <taxon>Rhizobiaceae</taxon>
        <taxon>Rhizobium/Agrobacterium group</taxon>
        <taxon>Agrobacterium</taxon>
        <taxon>Agrobacterium tumefaciens complex</taxon>
    </lineage>
</organism>